<accession>A0A383EEC8</accession>
<dbReference type="EMBL" id="UINC01224888">
    <property type="protein sequence ID" value="SVE54695.1"/>
    <property type="molecule type" value="Genomic_DNA"/>
</dbReference>
<sequence>MNSLPSTILRLVLGAILIVSSAALLSAEEKAKEKGAVKEKPPF</sequence>
<proteinExistence type="predicted"/>
<protein>
    <submittedName>
        <fullName evidence="1">Uncharacterized protein</fullName>
    </submittedName>
</protein>
<evidence type="ECO:0000313" key="1">
    <source>
        <dbReference type="EMBL" id="SVE54695.1"/>
    </source>
</evidence>
<name>A0A383EEC8_9ZZZZ</name>
<feature type="non-terminal residue" evidence="1">
    <location>
        <position position="43"/>
    </location>
</feature>
<organism evidence="1">
    <name type="scientific">marine metagenome</name>
    <dbReference type="NCBI Taxonomy" id="408172"/>
    <lineage>
        <taxon>unclassified sequences</taxon>
        <taxon>metagenomes</taxon>
        <taxon>ecological metagenomes</taxon>
    </lineage>
</organism>
<dbReference type="AlphaFoldDB" id="A0A383EEC8"/>
<reference evidence="1" key="1">
    <citation type="submission" date="2018-05" db="EMBL/GenBank/DDBJ databases">
        <authorList>
            <person name="Lanie J.A."/>
            <person name="Ng W.-L."/>
            <person name="Kazmierczak K.M."/>
            <person name="Andrzejewski T.M."/>
            <person name="Davidsen T.M."/>
            <person name="Wayne K.J."/>
            <person name="Tettelin H."/>
            <person name="Glass J.I."/>
            <person name="Rusch D."/>
            <person name="Podicherti R."/>
            <person name="Tsui H.-C.T."/>
            <person name="Winkler M.E."/>
        </authorList>
    </citation>
    <scope>NUCLEOTIDE SEQUENCE</scope>
</reference>
<gene>
    <name evidence="1" type="ORF">METZ01_LOCUS507549</name>
</gene>